<name>A0A0M3ILS1_ASCLU</name>
<dbReference type="WBParaSite" id="ALUE_0001969901-mRNA-1">
    <property type="protein sequence ID" value="ALUE_0001969901-mRNA-1"/>
    <property type="gene ID" value="ALUE_0001969901"/>
</dbReference>
<protein>
    <submittedName>
        <fullName evidence="2">Uncharacterized protein</fullName>
    </submittedName>
</protein>
<sequence length="71" mass="8436">MISRCFRTICRDWMHECHWFCDSTRTKVSTKDVSNVLAGEDDIVSNVLICKRISQLYNIVLYNIVEELFIY</sequence>
<evidence type="ECO:0000313" key="2">
    <source>
        <dbReference type="WBParaSite" id="ALUE_0001969901-mRNA-1"/>
    </source>
</evidence>
<accession>A0A0M3ILS1</accession>
<keyword evidence="1" id="KW-1185">Reference proteome</keyword>
<reference evidence="2" key="1">
    <citation type="submission" date="2017-02" db="UniProtKB">
        <authorList>
            <consortium name="WormBaseParasite"/>
        </authorList>
    </citation>
    <scope>IDENTIFICATION</scope>
</reference>
<dbReference type="Proteomes" id="UP000036681">
    <property type="component" value="Unplaced"/>
</dbReference>
<proteinExistence type="predicted"/>
<dbReference type="AlphaFoldDB" id="A0A0M3ILS1"/>
<evidence type="ECO:0000313" key="1">
    <source>
        <dbReference type="Proteomes" id="UP000036681"/>
    </source>
</evidence>
<organism evidence="1 2">
    <name type="scientific">Ascaris lumbricoides</name>
    <name type="common">Giant roundworm</name>
    <dbReference type="NCBI Taxonomy" id="6252"/>
    <lineage>
        <taxon>Eukaryota</taxon>
        <taxon>Metazoa</taxon>
        <taxon>Ecdysozoa</taxon>
        <taxon>Nematoda</taxon>
        <taxon>Chromadorea</taxon>
        <taxon>Rhabditida</taxon>
        <taxon>Spirurina</taxon>
        <taxon>Ascaridomorpha</taxon>
        <taxon>Ascaridoidea</taxon>
        <taxon>Ascarididae</taxon>
        <taxon>Ascaris</taxon>
    </lineage>
</organism>